<feature type="region of interest" description="Disordered" evidence="1">
    <location>
        <begin position="412"/>
        <end position="673"/>
    </location>
</feature>
<protein>
    <submittedName>
        <fullName evidence="2">Uncharacterized protein</fullName>
    </submittedName>
</protein>
<feature type="compositionally biased region" description="Basic and acidic residues" evidence="1">
    <location>
        <begin position="106"/>
        <end position="135"/>
    </location>
</feature>
<feature type="compositionally biased region" description="Pro residues" evidence="1">
    <location>
        <begin position="494"/>
        <end position="503"/>
    </location>
</feature>
<sequence length="762" mass="82399">MTSPSLPPPPTPLNLQPEPVYGNRRPPSPLRNAVTLDPDTGAISEDGSSHTGESENGAHWGQRPESPSPSITQFAANIAQRMNSIMSNMSQRSPNYLPTDEELEAEAEREREKSRREAERILSEEAETRRLEERVLAMLETDMDPRSLPPPPSLGQNPPGTPPSPSNSQKAGWWNAAKNKLTPTKEPLTPAQQIIQDTKAREKEIEKEKKEIEKEMKEREKEMKKLAKKQDKQKGKEWPSSPEDKFQDPAFLKLGAPNTRPRQMSSPSPSPMRQSTYGSTPSLSASPLRLNKSQDGHESPSRQAPPIYAQFNTQGTLDVPGTLLMIAARFEKLERWTVGHVRALEERMDDVERWLVDKEGEKERDPSRPLESQQTGEPGSALAMQELREELAEVQGRIGELGREMAKMVVAPGNLSSGPSRNGASIGRAPSTSSSIAVRSISANVSTPRTTLVKDTTSPPVVTTPPPPSRTRLPYPTGDYATPPDSTMLSQGPFSPPNSPPPSLGLGNRPRTSISGLPSQGSTDTPSTGTSPSGLPSAFSPPAAEPSSPPSLPPPPSRSYRTASVSPTPRKRYTVALGGPIVAPERARERSHSRNQSRDFGAPISMSPASATFDEPSGSDSEDNSDTNQETIGKAAARTAGLNIPNKVKKEEDTFGYGSNPAPQKRARPQSMYSGATSQNILAPTPTAPLNTRLRSHSTDRFGLGFLDDTQSPTTPGKFVDPLQIRRQSKEAAAGAAPVPPKAMPGKPKVPVGQLVAFFDKS</sequence>
<feature type="compositionally biased region" description="Pro residues" evidence="1">
    <location>
        <begin position="1"/>
        <end position="12"/>
    </location>
</feature>
<feature type="compositionally biased region" description="Polar residues" evidence="1">
    <location>
        <begin position="68"/>
        <end position="96"/>
    </location>
</feature>
<feature type="compositionally biased region" description="Low complexity" evidence="1">
    <location>
        <begin position="260"/>
        <end position="275"/>
    </location>
</feature>
<evidence type="ECO:0000313" key="3">
    <source>
        <dbReference type="Proteomes" id="UP000813824"/>
    </source>
</evidence>
<feature type="compositionally biased region" description="Pro residues" evidence="1">
    <location>
        <begin position="147"/>
        <end position="165"/>
    </location>
</feature>
<evidence type="ECO:0000313" key="2">
    <source>
        <dbReference type="EMBL" id="KAH8102136.1"/>
    </source>
</evidence>
<dbReference type="AlphaFoldDB" id="A0A8K0USC3"/>
<dbReference type="EMBL" id="JAEVFJ010000010">
    <property type="protein sequence ID" value="KAH8102136.1"/>
    <property type="molecule type" value="Genomic_DNA"/>
</dbReference>
<comment type="caution">
    <text evidence="2">The sequence shown here is derived from an EMBL/GenBank/DDBJ whole genome shotgun (WGS) entry which is preliminary data.</text>
</comment>
<feature type="compositionally biased region" description="Polar residues" evidence="1">
    <location>
        <begin position="276"/>
        <end position="285"/>
    </location>
</feature>
<reference evidence="2" key="1">
    <citation type="journal article" date="2021" name="New Phytol.">
        <title>Evolutionary innovations through gain and loss of genes in the ectomycorrhizal Boletales.</title>
        <authorList>
            <person name="Wu G."/>
            <person name="Miyauchi S."/>
            <person name="Morin E."/>
            <person name="Kuo A."/>
            <person name="Drula E."/>
            <person name="Varga T."/>
            <person name="Kohler A."/>
            <person name="Feng B."/>
            <person name="Cao Y."/>
            <person name="Lipzen A."/>
            <person name="Daum C."/>
            <person name="Hundley H."/>
            <person name="Pangilinan J."/>
            <person name="Johnson J."/>
            <person name="Barry K."/>
            <person name="LaButti K."/>
            <person name="Ng V."/>
            <person name="Ahrendt S."/>
            <person name="Min B."/>
            <person name="Choi I.G."/>
            <person name="Park H."/>
            <person name="Plett J.M."/>
            <person name="Magnuson J."/>
            <person name="Spatafora J.W."/>
            <person name="Nagy L.G."/>
            <person name="Henrissat B."/>
            <person name="Grigoriev I.V."/>
            <person name="Yang Z.L."/>
            <person name="Xu J."/>
            <person name="Martin F.M."/>
        </authorList>
    </citation>
    <scope>NUCLEOTIDE SEQUENCE</scope>
    <source>
        <strain evidence="2">KKN 215</strain>
    </source>
</reference>
<feature type="region of interest" description="Disordered" evidence="1">
    <location>
        <begin position="1"/>
        <end position="309"/>
    </location>
</feature>
<feature type="compositionally biased region" description="Low complexity" evidence="1">
    <location>
        <begin position="518"/>
        <end position="542"/>
    </location>
</feature>
<organism evidence="2 3">
    <name type="scientific">Cristinia sonorae</name>
    <dbReference type="NCBI Taxonomy" id="1940300"/>
    <lineage>
        <taxon>Eukaryota</taxon>
        <taxon>Fungi</taxon>
        <taxon>Dikarya</taxon>
        <taxon>Basidiomycota</taxon>
        <taxon>Agaricomycotina</taxon>
        <taxon>Agaricomycetes</taxon>
        <taxon>Agaricomycetidae</taxon>
        <taxon>Agaricales</taxon>
        <taxon>Pleurotineae</taxon>
        <taxon>Stephanosporaceae</taxon>
        <taxon>Cristinia</taxon>
    </lineage>
</organism>
<name>A0A8K0USC3_9AGAR</name>
<feature type="compositionally biased region" description="Polar residues" evidence="1">
    <location>
        <begin position="414"/>
        <end position="423"/>
    </location>
</feature>
<evidence type="ECO:0000256" key="1">
    <source>
        <dbReference type="SAM" id="MobiDB-lite"/>
    </source>
</evidence>
<feature type="region of interest" description="Disordered" evidence="1">
    <location>
        <begin position="729"/>
        <end position="750"/>
    </location>
</feature>
<gene>
    <name evidence="2" type="ORF">BXZ70DRAFT_906118</name>
</gene>
<feature type="compositionally biased region" description="Basic and acidic residues" evidence="1">
    <location>
        <begin position="198"/>
        <end position="247"/>
    </location>
</feature>
<feature type="compositionally biased region" description="Basic and acidic residues" evidence="1">
    <location>
        <begin position="356"/>
        <end position="368"/>
    </location>
</feature>
<feature type="compositionally biased region" description="Pro residues" evidence="1">
    <location>
        <begin position="543"/>
        <end position="557"/>
    </location>
</feature>
<dbReference type="OrthoDB" id="3269842at2759"/>
<feature type="compositionally biased region" description="Low complexity" evidence="1">
    <location>
        <begin position="431"/>
        <end position="446"/>
    </location>
</feature>
<feature type="region of interest" description="Disordered" evidence="1">
    <location>
        <begin position="356"/>
        <end position="381"/>
    </location>
</feature>
<proteinExistence type="predicted"/>
<keyword evidence="3" id="KW-1185">Reference proteome</keyword>
<accession>A0A8K0USC3</accession>
<dbReference type="Proteomes" id="UP000813824">
    <property type="component" value="Unassembled WGS sequence"/>
</dbReference>